<dbReference type="Proteomes" id="UP001500449">
    <property type="component" value="Unassembled WGS sequence"/>
</dbReference>
<comment type="caution">
    <text evidence="3">The sequence shown here is derived from an EMBL/GenBank/DDBJ whole genome shotgun (WGS) entry which is preliminary data.</text>
</comment>
<feature type="compositionally biased region" description="Gly residues" evidence="2">
    <location>
        <begin position="1"/>
        <end position="13"/>
    </location>
</feature>
<dbReference type="PANTHER" id="PTHR41259">
    <property type="entry name" value="DOUBLE-STRAND BREAK REPAIR RAD50 ATPASE, PUTATIVE-RELATED"/>
    <property type="match status" value="1"/>
</dbReference>
<evidence type="ECO:0000313" key="3">
    <source>
        <dbReference type="EMBL" id="GAA1832964.1"/>
    </source>
</evidence>
<reference evidence="3 4" key="1">
    <citation type="journal article" date="2019" name="Int. J. Syst. Evol. Microbiol.">
        <title>The Global Catalogue of Microorganisms (GCM) 10K type strain sequencing project: providing services to taxonomists for standard genome sequencing and annotation.</title>
        <authorList>
            <consortium name="The Broad Institute Genomics Platform"/>
            <consortium name="The Broad Institute Genome Sequencing Center for Infectious Disease"/>
            <person name="Wu L."/>
            <person name="Ma J."/>
        </authorList>
    </citation>
    <scope>NUCLEOTIDE SEQUENCE [LARGE SCALE GENOMIC DNA]</scope>
    <source>
        <strain evidence="3 4">JCM 16009</strain>
    </source>
</reference>
<feature type="region of interest" description="Disordered" evidence="2">
    <location>
        <begin position="1"/>
        <end position="78"/>
    </location>
</feature>
<feature type="coiled-coil region" evidence="1">
    <location>
        <begin position="105"/>
        <end position="132"/>
    </location>
</feature>
<proteinExistence type="predicted"/>
<dbReference type="EMBL" id="BAAAQK010000003">
    <property type="protein sequence ID" value="GAA1832964.1"/>
    <property type="molecule type" value="Genomic_DNA"/>
</dbReference>
<feature type="compositionally biased region" description="Low complexity" evidence="2">
    <location>
        <begin position="67"/>
        <end position="78"/>
    </location>
</feature>
<dbReference type="PANTHER" id="PTHR41259:SF1">
    <property type="entry name" value="DOUBLE-STRAND BREAK REPAIR RAD50 ATPASE, PUTATIVE-RELATED"/>
    <property type="match status" value="1"/>
</dbReference>
<evidence type="ECO:0000256" key="2">
    <source>
        <dbReference type="SAM" id="MobiDB-lite"/>
    </source>
</evidence>
<gene>
    <name evidence="3" type="ORF">GCM10009836_08870</name>
</gene>
<dbReference type="Gene3D" id="3.40.50.300">
    <property type="entry name" value="P-loop containing nucleotide triphosphate hydrolases"/>
    <property type="match status" value="1"/>
</dbReference>
<evidence type="ECO:0008006" key="5">
    <source>
        <dbReference type="Google" id="ProtNLM"/>
    </source>
</evidence>
<keyword evidence="4" id="KW-1185">Reference proteome</keyword>
<accession>A0ABN2MNB4</accession>
<keyword evidence="1" id="KW-0175">Coiled coil</keyword>
<feature type="compositionally biased region" description="Low complexity" evidence="2">
    <location>
        <begin position="36"/>
        <end position="60"/>
    </location>
</feature>
<evidence type="ECO:0000256" key="1">
    <source>
        <dbReference type="SAM" id="Coils"/>
    </source>
</evidence>
<protein>
    <recommendedName>
        <fullName evidence="5">Chromosome segregation protein SMC</fullName>
    </recommendedName>
</protein>
<dbReference type="SUPFAM" id="SSF52540">
    <property type="entry name" value="P-loop containing nucleoside triphosphate hydrolases"/>
    <property type="match status" value="1"/>
</dbReference>
<sequence length="424" mass="43922">MLGPVGQAGGTSVNGGPVADGKVTRDGGAAAGHPGGAAAARPHDPASPASASDAQASAATRSRRRTTSAPDPASLSPALALPELAERVRAAAEAAVSARHVDARIAETEASARRVQREAAAARSRLDRLGVELWLTAAPEEGGLDAAAERGRDAVRIGAAEATALALLRTAAPDLDADALVAASETEEQSALAEELERTRLATVAVAAEHDELLGQLGGLRDRRRVLEGADGAAVLHAEAQGHLARAAEAAERYVVVHLQRETLRSELEGYERRHSSPLLDQAGTLLARLTGGRFTALRPAGTDTRTLVALRADGEELSPERLSEGTADQVFLALRLAGIRQLQAERRAAGLPAVPVVLDDVLMTFDDERATAALAVLAELGEEWQILLFTHHGHLAALAPARATVIDLGPGVPVATPARPHPA</sequence>
<name>A0ABN2MNB4_9PSEU</name>
<organism evidence="3 4">
    <name type="scientific">Pseudonocardia ailaonensis</name>
    <dbReference type="NCBI Taxonomy" id="367279"/>
    <lineage>
        <taxon>Bacteria</taxon>
        <taxon>Bacillati</taxon>
        <taxon>Actinomycetota</taxon>
        <taxon>Actinomycetes</taxon>
        <taxon>Pseudonocardiales</taxon>
        <taxon>Pseudonocardiaceae</taxon>
        <taxon>Pseudonocardia</taxon>
    </lineage>
</organism>
<dbReference type="InterPro" id="IPR027417">
    <property type="entry name" value="P-loop_NTPase"/>
</dbReference>
<evidence type="ECO:0000313" key="4">
    <source>
        <dbReference type="Proteomes" id="UP001500449"/>
    </source>
</evidence>